<name>A0A7G5B7Y3_9CAUD</name>
<proteinExistence type="predicted"/>
<protein>
    <submittedName>
        <fullName evidence="1">Uncharacterized protein</fullName>
    </submittedName>
</protein>
<evidence type="ECO:0000313" key="1">
    <source>
        <dbReference type="EMBL" id="QMV32406.1"/>
    </source>
</evidence>
<dbReference type="EMBL" id="MT740726">
    <property type="protein sequence ID" value="QMV32406.1"/>
    <property type="molecule type" value="Genomic_DNA"/>
</dbReference>
<accession>A0A7G5B7Y3</accession>
<evidence type="ECO:0000313" key="2">
    <source>
        <dbReference type="Proteomes" id="UP000515258"/>
    </source>
</evidence>
<dbReference type="Proteomes" id="UP000515258">
    <property type="component" value="Segment"/>
</dbReference>
<organism evidence="1 2">
    <name type="scientific">Ralstonia phage Albius</name>
    <dbReference type="NCBI Taxonomy" id="2759712"/>
    <lineage>
        <taxon>Viruses</taxon>
        <taxon>Duplodnaviria</taxon>
        <taxon>Heunggongvirae</taxon>
        <taxon>Uroviricota</taxon>
        <taxon>Caudoviricetes</taxon>
        <taxon>Rahariannevirus</taxon>
        <taxon>Rahariannevirus raharianne</taxon>
    </lineage>
</organism>
<gene>
    <name evidence="1" type="ORF">U2_00031</name>
</gene>
<reference evidence="1 2" key="1">
    <citation type="submission" date="2020-07" db="EMBL/GenBank/DDBJ databases">
        <title>Ralstonia phages.</title>
        <authorList>
            <person name="Trotereau A."/>
            <person name="Boyer C."/>
            <person name="Torres-Barcelo C."/>
        </authorList>
    </citation>
    <scope>NUCLEOTIDE SEQUENCE [LARGE SCALE GENOMIC DNA]</scope>
</reference>
<sequence>MAFTTAEKVDIRRYCGYPMFGGTPSSFQSYRFFQAYGTLEYRMNNMLAEEEAVVRTTYLANLTTLETAIPSASANLDTDQAAVWVHNKREVADRDALFANWRRKLCEFMGIPPGPGLGAGGSVQLVV</sequence>